<dbReference type="PANTHER" id="PTHR33204:SF18">
    <property type="entry name" value="TRANSCRIPTIONAL REGULATORY PROTEIN"/>
    <property type="match status" value="1"/>
</dbReference>
<keyword evidence="2" id="KW-0238">DNA-binding</keyword>
<dbReference type="Proteomes" id="UP000315252">
    <property type="component" value="Unassembled WGS sequence"/>
</dbReference>
<accession>A0A545TL27</accession>
<feature type="domain" description="HTH hxlR-type" evidence="4">
    <location>
        <begin position="12"/>
        <end position="112"/>
    </location>
</feature>
<proteinExistence type="predicted"/>
<dbReference type="EMBL" id="VHSH01000007">
    <property type="protein sequence ID" value="TQV77907.1"/>
    <property type="molecule type" value="Genomic_DNA"/>
</dbReference>
<dbReference type="PROSITE" id="PS51118">
    <property type="entry name" value="HTH_HXLR"/>
    <property type="match status" value="1"/>
</dbReference>
<evidence type="ECO:0000259" key="4">
    <source>
        <dbReference type="PROSITE" id="PS51118"/>
    </source>
</evidence>
<keyword evidence="1" id="KW-0805">Transcription regulation</keyword>
<dbReference type="PANTHER" id="PTHR33204">
    <property type="entry name" value="TRANSCRIPTIONAL REGULATOR, MARR FAMILY"/>
    <property type="match status" value="1"/>
</dbReference>
<gene>
    <name evidence="5" type="ORF">FKG95_20420</name>
</gene>
<sequence>MEVGLPDQRSGCPINLSVELLGDRWSLVILRDVMFGARRTYGALLNQSDEGISTNLLADRLKKLVAAGMLTATGDPDHKQKNVYSLTEKAITLVPVFAHLGAWGRRWLPATPQYSIRAQLLEEGGPEMWERFMDDLRVEHLGKTSRRLGPTVAEELQAAFDAMAR</sequence>
<dbReference type="AlphaFoldDB" id="A0A545TL27"/>
<dbReference type="GO" id="GO:0003677">
    <property type="term" value="F:DNA binding"/>
    <property type="evidence" value="ECO:0007669"/>
    <property type="project" value="UniProtKB-KW"/>
</dbReference>
<evidence type="ECO:0000256" key="3">
    <source>
        <dbReference type="ARBA" id="ARBA00023163"/>
    </source>
</evidence>
<protein>
    <submittedName>
        <fullName evidence="5">Helix-turn-helix transcriptional regulator</fullName>
    </submittedName>
</protein>
<dbReference type="Gene3D" id="1.10.10.10">
    <property type="entry name" value="Winged helix-like DNA-binding domain superfamily/Winged helix DNA-binding domain"/>
    <property type="match status" value="1"/>
</dbReference>
<evidence type="ECO:0000256" key="1">
    <source>
        <dbReference type="ARBA" id="ARBA00023015"/>
    </source>
</evidence>
<reference evidence="5 6" key="1">
    <citation type="submission" date="2019-06" db="EMBL/GenBank/DDBJ databases">
        <title>Whole genome sequence for Rhodospirillaceae sp. R148.</title>
        <authorList>
            <person name="Wang G."/>
        </authorList>
    </citation>
    <scope>NUCLEOTIDE SEQUENCE [LARGE SCALE GENOMIC DNA]</scope>
    <source>
        <strain evidence="5 6">R148</strain>
    </source>
</reference>
<dbReference type="InterPro" id="IPR002577">
    <property type="entry name" value="HTH_HxlR"/>
</dbReference>
<evidence type="ECO:0000313" key="5">
    <source>
        <dbReference type="EMBL" id="TQV77907.1"/>
    </source>
</evidence>
<organism evidence="5 6">
    <name type="scientific">Denitrobaculum tricleocarpae</name>
    <dbReference type="NCBI Taxonomy" id="2591009"/>
    <lineage>
        <taxon>Bacteria</taxon>
        <taxon>Pseudomonadati</taxon>
        <taxon>Pseudomonadota</taxon>
        <taxon>Alphaproteobacteria</taxon>
        <taxon>Rhodospirillales</taxon>
        <taxon>Rhodospirillaceae</taxon>
        <taxon>Denitrobaculum</taxon>
    </lineage>
</organism>
<evidence type="ECO:0000313" key="6">
    <source>
        <dbReference type="Proteomes" id="UP000315252"/>
    </source>
</evidence>
<keyword evidence="3" id="KW-0804">Transcription</keyword>
<comment type="caution">
    <text evidence="5">The sequence shown here is derived from an EMBL/GenBank/DDBJ whole genome shotgun (WGS) entry which is preliminary data.</text>
</comment>
<dbReference type="Pfam" id="PF01638">
    <property type="entry name" value="HxlR"/>
    <property type="match status" value="1"/>
</dbReference>
<keyword evidence="6" id="KW-1185">Reference proteome</keyword>
<evidence type="ECO:0000256" key="2">
    <source>
        <dbReference type="ARBA" id="ARBA00023125"/>
    </source>
</evidence>
<dbReference type="OrthoDB" id="9782219at2"/>
<dbReference type="InterPro" id="IPR036390">
    <property type="entry name" value="WH_DNA-bd_sf"/>
</dbReference>
<name>A0A545TL27_9PROT</name>
<dbReference type="SUPFAM" id="SSF46785">
    <property type="entry name" value="Winged helix' DNA-binding domain"/>
    <property type="match status" value="1"/>
</dbReference>
<dbReference type="InterPro" id="IPR036388">
    <property type="entry name" value="WH-like_DNA-bd_sf"/>
</dbReference>